<gene>
    <name evidence="3" type="ORF">SAMN05421803_11394</name>
</gene>
<protein>
    <submittedName>
        <fullName evidence="3">A-factor biosynthesis hotdog domain-containing protein</fullName>
    </submittedName>
</protein>
<dbReference type="InterPro" id="IPR047757">
    <property type="entry name" value="AfsA-like"/>
</dbReference>
<feature type="domain" description="A-factor biosynthesis hotdog" evidence="2">
    <location>
        <begin position="52"/>
        <end position="182"/>
    </location>
</feature>
<sequence>MNEREDMNRTTTEPQPVATAAAGPGDGELVHLDPDYGEPRELGYDATVPRGLVHRNAVSEVFATDSRQTAENTFEVAAQLPRGHVMLETPAYDLPLLLEACRQTGVLISHRHLDVPMDRAFIMRGMSLHVGDLDGLRQGPEPARAMVRTEADLYRNRAGRLRGYDFRGDVFINGAEVAKATGALIFVSRPAYQALRTKGRDALDWSAAAAPRPVPAPPAVVGRRDPRNVVITDPVQRGDHGWRATVVPDHGHPHLFDHPLDHLPGNLLIEAARQVAVAAAARSAGLDPATLVPVSVEASFSSFCENDLPSTVEADLAPFRSDERFGPVVGVDVRVNQQGTTNSTFRIEVAQWA</sequence>
<dbReference type="Pfam" id="PF03756">
    <property type="entry name" value="AfsA"/>
    <property type="match status" value="2"/>
</dbReference>
<evidence type="ECO:0000313" key="3">
    <source>
        <dbReference type="EMBL" id="SHK07756.1"/>
    </source>
</evidence>
<dbReference type="NCBIfam" id="NF041195">
    <property type="entry name" value="ScbA_BarX_GamBu"/>
    <property type="match status" value="1"/>
</dbReference>
<reference evidence="3 4" key="1">
    <citation type="submission" date="2016-11" db="EMBL/GenBank/DDBJ databases">
        <authorList>
            <person name="Jaros S."/>
            <person name="Januszkiewicz K."/>
            <person name="Wedrychowicz H."/>
        </authorList>
    </citation>
    <scope>NUCLEOTIDE SEQUENCE [LARGE SCALE GENOMIC DNA]</scope>
    <source>
        <strain evidence="3 4">CGMCC 4.5723</strain>
    </source>
</reference>
<feature type="domain" description="A-factor biosynthesis hotdog" evidence="2">
    <location>
        <begin position="221"/>
        <end position="322"/>
    </location>
</feature>
<name>A0A1M6PII9_9ACTN</name>
<feature type="region of interest" description="Disordered" evidence="1">
    <location>
        <begin position="1"/>
        <end position="27"/>
    </location>
</feature>
<evidence type="ECO:0000313" key="4">
    <source>
        <dbReference type="Proteomes" id="UP000184452"/>
    </source>
</evidence>
<dbReference type="STRING" id="758803.SAMN05421803_11394"/>
<evidence type="ECO:0000256" key="1">
    <source>
        <dbReference type="SAM" id="MobiDB-lite"/>
    </source>
</evidence>
<dbReference type="EMBL" id="FQZK01000013">
    <property type="protein sequence ID" value="SHK07756.1"/>
    <property type="molecule type" value="Genomic_DNA"/>
</dbReference>
<proteinExistence type="predicted"/>
<organism evidence="3 4">
    <name type="scientific">Nocardiopsis flavescens</name>
    <dbReference type="NCBI Taxonomy" id="758803"/>
    <lineage>
        <taxon>Bacteria</taxon>
        <taxon>Bacillati</taxon>
        <taxon>Actinomycetota</taxon>
        <taxon>Actinomycetes</taxon>
        <taxon>Streptosporangiales</taxon>
        <taxon>Nocardiopsidaceae</taxon>
        <taxon>Nocardiopsis</taxon>
    </lineage>
</organism>
<dbReference type="Proteomes" id="UP000184452">
    <property type="component" value="Unassembled WGS sequence"/>
</dbReference>
<dbReference type="GO" id="GO:0016740">
    <property type="term" value="F:transferase activity"/>
    <property type="evidence" value="ECO:0007669"/>
    <property type="project" value="InterPro"/>
</dbReference>
<keyword evidence="4" id="KW-1185">Reference proteome</keyword>
<dbReference type="InterPro" id="IPR005509">
    <property type="entry name" value="AfsA_hotdog_dom"/>
</dbReference>
<evidence type="ECO:0000259" key="2">
    <source>
        <dbReference type="Pfam" id="PF03756"/>
    </source>
</evidence>
<accession>A0A1M6PII9</accession>
<dbReference type="AlphaFoldDB" id="A0A1M6PII9"/>